<evidence type="ECO:0000313" key="1">
    <source>
        <dbReference type="EMBL" id="OGG35117.1"/>
    </source>
</evidence>
<evidence type="ECO:0000313" key="2">
    <source>
        <dbReference type="Proteomes" id="UP000176186"/>
    </source>
</evidence>
<proteinExistence type="predicted"/>
<dbReference type="EMBL" id="MFKE01000018">
    <property type="protein sequence ID" value="OGG35117.1"/>
    <property type="molecule type" value="Genomic_DNA"/>
</dbReference>
<organism evidence="1 2">
    <name type="scientific">Candidatus Gottesmanbacteria bacterium RIFOXYB1_FULL_47_11</name>
    <dbReference type="NCBI Taxonomy" id="1798401"/>
    <lineage>
        <taxon>Bacteria</taxon>
        <taxon>Candidatus Gottesmaniibacteriota</taxon>
    </lineage>
</organism>
<accession>A0A1F6BF05</accession>
<name>A0A1F6BF05_9BACT</name>
<gene>
    <name evidence="1" type="ORF">A2363_01280</name>
</gene>
<reference evidence="1 2" key="1">
    <citation type="journal article" date="2016" name="Nat. Commun.">
        <title>Thousands of microbial genomes shed light on interconnected biogeochemical processes in an aquifer system.</title>
        <authorList>
            <person name="Anantharaman K."/>
            <person name="Brown C.T."/>
            <person name="Hug L.A."/>
            <person name="Sharon I."/>
            <person name="Castelle C.J."/>
            <person name="Probst A.J."/>
            <person name="Thomas B.C."/>
            <person name="Singh A."/>
            <person name="Wilkins M.J."/>
            <person name="Karaoz U."/>
            <person name="Brodie E.L."/>
            <person name="Williams K.H."/>
            <person name="Hubbard S.S."/>
            <person name="Banfield J.F."/>
        </authorList>
    </citation>
    <scope>NUCLEOTIDE SEQUENCE [LARGE SCALE GENOMIC DNA]</scope>
</reference>
<dbReference type="AlphaFoldDB" id="A0A1F6BF05"/>
<sequence length="306" mass="32858">MPEDGDVIRVGKGGSITGTPISRRDFLIISATAAAAGIIGRRVLHNEKGPQPEVGDDINKIKELVSPDVLRGMGDLVVTPFGQTSKIKLPYPKGSTFRGFQVINEGITTIQVATAKFDRLWGPTQASFPFGSIEQTIIVEPNIGATNGLPRDPNKWMVENMIGLSADDTNPLAVISLRKPDALEGTYLMPFAARTLSVSGKIPEIGQAFVAGGKAWDGSDKPVLARLRFDAITEPSTNFPGYPLYTLSIMEGKMPQTGAVLFGQDNKAYGMFLGTLKKTPEGQVVALPFFNNSPQELVQKAWGGVK</sequence>
<protein>
    <submittedName>
        <fullName evidence="1">Uncharacterized protein</fullName>
    </submittedName>
</protein>
<comment type="caution">
    <text evidence="1">The sequence shown here is derived from an EMBL/GenBank/DDBJ whole genome shotgun (WGS) entry which is preliminary data.</text>
</comment>
<dbReference type="Proteomes" id="UP000176186">
    <property type="component" value="Unassembled WGS sequence"/>
</dbReference>